<dbReference type="PANTHER" id="PTHR31992">
    <property type="entry name" value="DOF ZINC FINGER PROTEIN DOF1.4-RELATED"/>
    <property type="match status" value="1"/>
</dbReference>
<comment type="function">
    <text evidence="9">Transcription factor that binds specifically to a 5'-AA[AG]G-3' consensus core sequence.</text>
</comment>
<name>A0A6J1D105_MOMCH</name>
<dbReference type="PROSITE" id="PS01361">
    <property type="entry name" value="ZF_DOF_1"/>
    <property type="match status" value="1"/>
</dbReference>
<keyword evidence="3 9" id="KW-0862">Zinc</keyword>
<feature type="compositionally biased region" description="Polar residues" evidence="10">
    <location>
        <begin position="180"/>
        <end position="195"/>
    </location>
</feature>
<gene>
    <name evidence="13" type="primary">LOC111016364</name>
</gene>
<keyword evidence="12" id="KW-1185">Reference proteome</keyword>
<sequence length="205" mass="21458">MEEMMGAGGGGGGGGGGERPKGRPQEQLNCPRCKSNNTKFCYYNNYSLTQPRYFCKSCRRYWTEGGSLRNIPVGGGSRKNRKPSSGSVAAPHHALPATAAFQPHDLNLGFPPTSSGELEYEGVPEKSGGGGGGFGCYIPNLMPYSARDPAEGHGHGVMQMQHNGGGGRFGFSFSGGSVENNNGQQSSAATATAYWNNNNGGGPSW</sequence>
<dbReference type="GO" id="GO:0005634">
    <property type="term" value="C:nucleus"/>
    <property type="evidence" value="ECO:0007669"/>
    <property type="project" value="UniProtKB-SubCell"/>
</dbReference>
<keyword evidence="5 8" id="KW-0238">DNA-binding</keyword>
<evidence type="ECO:0000256" key="5">
    <source>
        <dbReference type="ARBA" id="ARBA00023125"/>
    </source>
</evidence>
<evidence type="ECO:0000256" key="2">
    <source>
        <dbReference type="ARBA" id="ARBA00022771"/>
    </source>
</evidence>
<dbReference type="PANTHER" id="PTHR31992:SF301">
    <property type="entry name" value="DOF ZINC FINGER PROTEIN DOF3.7"/>
    <property type="match status" value="1"/>
</dbReference>
<dbReference type="RefSeq" id="XP_022147439.1">
    <property type="nucleotide sequence ID" value="XM_022291747.1"/>
</dbReference>
<proteinExistence type="predicted"/>
<evidence type="ECO:0000256" key="1">
    <source>
        <dbReference type="ARBA" id="ARBA00022723"/>
    </source>
</evidence>
<keyword evidence="7 8" id="KW-0539">Nucleus</keyword>
<feature type="compositionally biased region" description="Gly residues" evidence="10">
    <location>
        <begin position="1"/>
        <end position="17"/>
    </location>
</feature>
<evidence type="ECO:0000256" key="7">
    <source>
        <dbReference type="ARBA" id="ARBA00023242"/>
    </source>
</evidence>
<protein>
    <recommendedName>
        <fullName evidence="9">Dof zinc finger protein</fullName>
    </recommendedName>
</protein>
<keyword evidence="4 9" id="KW-0805">Transcription regulation</keyword>
<dbReference type="KEGG" id="mcha:111016364"/>
<dbReference type="PROSITE" id="PS50884">
    <property type="entry name" value="ZF_DOF_2"/>
    <property type="match status" value="1"/>
</dbReference>
<feature type="region of interest" description="Disordered" evidence="10">
    <location>
        <begin position="1"/>
        <end position="29"/>
    </location>
</feature>
<dbReference type="Proteomes" id="UP000504603">
    <property type="component" value="Unplaced"/>
</dbReference>
<evidence type="ECO:0000313" key="13">
    <source>
        <dbReference type="RefSeq" id="XP_022147439.1"/>
    </source>
</evidence>
<dbReference type="InterPro" id="IPR003851">
    <property type="entry name" value="Znf_Dof"/>
</dbReference>
<evidence type="ECO:0000256" key="3">
    <source>
        <dbReference type="ARBA" id="ARBA00022833"/>
    </source>
</evidence>
<keyword evidence="1 9" id="KW-0479">Metal-binding</keyword>
<evidence type="ECO:0000259" key="11">
    <source>
        <dbReference type="PROSITE" id="PS50884"/>
    </source>
</evidence>
<dbReference type="OrthoDB" id="1927254at2759"/>
<comment type="subcellular location">
    <subcellularLocation>
        <location evidence="8 9">Nucleus</location>
    </subcellularLocation>
</comment>
<evidence type="ECO:0000313" key="12">
    <source>
        <dbReference type="Proteomes" id="UP000504603"/>
    </source>
</evidence>
<dbReference type="InterPro" id="IPR045174">
    <property type="entry name" value="Dof"/>
</dbReference>
<evidence type="ECO:0000256" key="8">
    <source>
        <dbReference type="PROSITE-ProRule" id="PRU00071"/>
    </source>
</evidence>
<organism evidence="12 13">
    <name type="scientific">Momordica charantia</name>
    <name type="common">Bitter gourd</name>
    <name type="synonym">Balsam pear</name>
    <dbReference type="NCBI Taxonomy" id="3673"/>
    <lineage>
        <taxon>Eukaryota</taxon>
        <taxon>Viridiplantae</taxon>
        <taxon>Streptophyta</taxon>
        <taxon>Embryophyta</taxon>
        <taxon>Tracheophyta</taxon>
        <taxon>Spermatophyta</taxon>
        <taxon>Magnoliopsida</taxon>
        <taxon>eudicotyledons</taxon>
        <taxon>Gunneridae</taxon>
        <taxon>Pentapetalae</taxon>
        <taxon>rosids</taxon>
        <taxon>fabids</taxon>
        <taxon>Cucurbitales</taxon>
        <taxon>Cucurbitaceae</taxon>
        <taxon>Momordiceae</taxon>
        <taxon>Momordica</taxon>
    </lineage>
</organism>
<evidence type="ECO:0000256" key="4">
    <source>
        <dbReference type="ARBA" id="ARBA00023015"/>
    </source>
</evidence>
<dbReference type="GeneID" id="111016364"/>
<dbReference type="AlphaFoldDB" id="A0A6J1D105"/>
<dbReference type="Pfam" id="PF02701">
    <property type="entry name" value="Zn_ribbon_Dof"/>
    <property type="match status" value="1"/>
</dbReference>
<evidence type="ECO:0000256" key="9">
    <source>
        <dbReference type="RuleBase" id="RU369094"/>
    </source>
</evidence>
<keyword evidence="2 8" id="KW-0863">Zinc-finger</keyword>
<dbReference type="GO" id="GO:0008270">
    <property type="term" value="F:zinc ion binding"/>
    <property type="evidence" value="ECO:0007669"/>
    <property type="project" value="UniProtKB-KW"/>
</dbReference>
<dbReference type="GO" id="GO:0003677">
    <property type="term" value="F:DNA binding"/>
    <property type="evidence" value="ECO:0007669"/>
    <property type="project" value="UniProtKB-UniRule"/>
</dbReference>
<feature type="domain" description="Dof-type" evidence="11">
    <location>
        <begin position="28"/>
        <end position="82"/>
    </location>
</feature>
<evidence type="ECO:0000256" key="6">
    <source>
        <dbReference type="ARBA" id="ARBA00023163"/>
    </source>
</evidence>
<reference evidence="13" key="1">
    <citation type="submission" date="2025-08" db="UniProtKB">
        <authorList>
            <consortium name="RefSeq"/>
        </authorList>
    </citation>
    <scope>IDENTIFICATION</scope>
    <source>
        <strain evidence="13">OHB3-1</strain>
    </source>
</reference>
<dbReference type="GO" id="GO:0003700">
    <property type="term" value="F:DNA-binding transcription factor activity"/>
    <property type="evidence" value="ECO:0007669"/>
    <property type="project" value="UniProtKB-UniRule"/>
</dbReference>
<feature type="region of interest" description="Disordered" evidence="10">
    <location>
        <begin position="180"/>
        <end position="205"/>
    </location>
</feature>
<keyword evidence="6 9" id="KW-0804">Transcription</keyword>
<accession>A0A6J1D105</accession>
<feature type="region of interest" description="Disordered" evidence="10">
    <location>
        <begin position="69"/>
        <end position="90"/>
    </location>
</feature>
<evidence type="ECO:0000256" key="10">
    <source>
        <dbReference type="SAM" id="MobiDB-lite"/>
    </source>
</evidence>